<feature type="region of interest" description="Disordered" evidence="1">
    <location>
        <begin position="144"/>
        <end position="214"/>
    </location>
</feature>
<feature type="compositionally biased region" description="Low complexity" evidence="1">
    <location>
        <begin position="170"/>
        <end position="186"/>
    </location>
</feature>
<dbReference type="AlphaFoldDB" id="A0AAE0G839"/>
<feature type="region of interest" description="Disordered" evidence="1">
    <location>
        <begin position="101"/>
        <end position="120"/>
    </location>
</feature>
<name>A0AAE0G839_9CHLO</name>
<reference evidence="2 3" key="1">
    <citation type="journal article" date="2015" name="Genome Biol. Evol.">
        <title>Comparative Genomics of a Bacterivorous Green Alga Reveals Evolutionary Causalities and Consequences of Phago-Mixotrophic Mode of Nutrition.</title>
        <authorList>
            <person name="Burns J.A."/>
            <person name="Paasch A."/>
            <person name="Narechania A."/>
            <person name="Kim E."/>
        </authorList>
    </citation>
    <scope>NUCLEOTIDE SEQUENCE [LARGE SCALE GENOMIC DNA]</scope>
    <source>
        <strain evidence="2 3">PLY_AMNH</strain>
    </source>
</reference>
<evidence type="ECO:0000313" key="2">
    <source>
        <dbReference type="EMBL" id="KAK3273090.1"/>
    </source>
</evidence>
<protein>
    <submittedName>
        <fullName evidence="2">Uncharacterized protein</fullName>
    </submittedName>
</protein>
<proteinExistence type="predicted"/>
<dbReference type="Proteomes" id="UP001190700">
    <property type="component" value="Unassembled WGS sequence"/>
</dbReference>
<keyword evidence="3" id="KW-1185">Reference proteome</keyword>
<gene>
    <name evidence="2" type="ORF">CYMTET_18662</name>
</gene>
<organism evidence="2 3">
    <name type="scientific">Cymbomonas tetramitiformis</name>
    <dbReference type="NCBI Taxonomy" id="36881"/>
    <lineage>
        <taxon>Eukaryota</taxon>
        <taxon>Viridiplantae</taxon>
        <taxon>Chlorophyta</taxon>
        <taxon>Pyramimonadophyceae</taxon>
        <taxon>Pyramimonadales</taxon>
        <taxon>Pyramimonadaceae</taxon>
        <taxon>Cymbomonas</taxon>
    </lineage>
</organism>
<comment type="caution">
    <text evidence="2">The sequence shown here is derived from an EMBL/GenBank/DDBJ whole genome shotgun (WGS) entry which is preliminary data.</text>
</comment>
<dbReference type="EMBL" id="LGRX02008654">
    <property type="protein sequence ID" value="KAK3273090.1"/>
    <property type="molecule type" value="Genomic_DNA"/>
</dbReference>
<feature type="compositionally biased region" description="Low complexity" evidence="1">
    <location>
        <begin position="203"/>
        <end position="214"/>
    </location>
</feature>
<evidence type="ECO:0000256" key="1">
    <source>
        <dbReference type="SAM" id="MobiDB-lite"/>
    </source>
</evidence>
<evidence type="ECO:0000313" key="3">
    <source>
        <dbReference type="Proteomes" id="UP001190700"/>
    </source>
</evidence>
<sequence>MRFLIGEGCGPLPLKEGVGTLGGKRLGLQEATHLLRRNSGEGEDVGAGEVLDGDLARQRANDLVSLRPSVQSIMDDIMKDMVEDQDNTDDPPEEDALELNASMLGDPPSEPPAKAHSGKVEEAAAAVEGAAAVAAAAAAAATKKVGGIGRGGPGRLSVVIGDPSTERRSSTMSSGSSDPGSACSDPARNRSGAVFRLPPPPSTSSSKPSASLLLGNPPGGTNAALAFASFDTALALQASTQHWPFANFDAALAFASFDAALAFARFDAALAFARFD</sequence>
<accession>A0AAE0G839</accession>